<sequence length="409" mass="44634">MKKLLLCCLLISMLTARLAHAQAQIDTTRGRYHQPVFPAITTRTDVVFGSAVTYTGTTQTLRMNIYEPTGDTVRRRPVLIFAHGGGFVSGSKTDQDVTELCQRYARLGYVTASIDYRLLFFPFDTVNIARAAIRATQDMRAAVRFFRRDAATTKSHRIHPSYIFAAGSSAGAFMALQTAYLDKTSEVPAYLDLAQLGGIEGNSGNPGYASTVRGVINLCGALGRLQWLEASDVPLVSMHGTVDATVPYGKGTIGSGLPPQLVYGSGALKPRADAAGITNALYAFKAAGHVPYSGTSARSVAYLDTTFRFVRDFLRPVLKQPGTVTSTRPAVAPAAMQLYPLPAAEAVRLVAPAGQPFQPRELELLDATGRLVRRFRWEHREQLIQRESLRPGVYLLRGFGLESQRVVFE</sequence>
<name>A0A4Z0PET3_9BACT</name>
<dbReference type="OrthoDB" id="9777975at2"/>
<feature type="domain" description="BD-FAE-like" evidence="3">
    <location>
        <begin position="63"/>
        <end position="186"/>
    </location>
</feature>
<dbReference type="RefSeq" id="WP_135499626.1">
    <property type="nucleotide sequence ID" value="NZ_SRLD01000068.1"/>
</dbReference>
<dbReference type="InterPro" id="IPR029058">
    <property type="entry name" value="AB_hydrolase_fold"/>
</dbReference>
<dbReference type="Pfam" id="PF20434">
    <property type="entry name" value="BD-FAE"/>
    <property type="match status" value="1"/>
</dbReference>
<dbReference type="Gene3D" id="3.40.50.1820">
    <property type="entry name" value="alpha/beta hydrolase"/>
    <property type="match status" value="1"/>
</dbReference>
<feature type="signal peptide" evidence="2">
    <location>
        <begin position="1"/>
        <end position="21"/>
    </location>
</feature>
<evidence type="ECO:0000256" key="1">
    <source>
        <dbReference type="ARBA" id="ARBA00022801"/>
    </source>
</evidence>
<dbReference type="AlphaFoldDB" id="A0A4Z0PET3"/>
<dbReference type="PANTHER" id="PTHR48081">
    <property type="entry name" value="AB HYDROLASE SUPERFAMILY PROTEIN C4A8.06C"/>
    <property type="match status" value="1"/>
</dbReference>
<protein>
    <submittedName>
        <fullName evidence="4">Alpha/beta hydrolase</fullName>
    </submittedName>
</protein>
<evidence type="ECO:0000256" key="2">
    <source>
        <dbReference type="SAM" id="SignalP"/>
    </source>
</evidence>
<dbReference type="GO" id="GO:0016787">
    <property type="term" value="F:hydrolase activity"/>
    <property type="evidence" value="ECO:0007669"/>
    <property type="project" value="UniProtKB-KW"/>
</dbReference>
<feature type="chain" id="PRO_5021242164" evidence="2">
    <location>
        <begin position="22"/>
        <end position="409"/>
    </location>
</feature>
<proteinExistence type="predicted"/>
<keyword evidence="2" id="KW-0732">Signal</keyword>
<organism evidence="4 5">
    <name type="scientific">Hymenobacter elongatus</name>
    <dbReference type="NCBI Taxonomy" id="877208"/>
    <lineage>
        <taxon>Bacteria</taxon>
        <taxon>Pseudomonadati</taxon>
        <taxon>Bacteroidota</taxon>
        <taxon>Cytophagia</taxon>
        <taxon>Cytophagales</taxon>
        <taxon>Hymenobacteraceae</taxon>
        <taxon>Hymenobacter</taxon>
    </lineage>
</organism>
<comment type="caution">
    <text evidence="4">The sequence shown here is derived from an EMBL/GenBank/DDBJ whole genome shotgun (WGS) entry which is preliminary data.</text>
</comment>
<evidence type="ECO:0000313" key="5">
    <source>
        <dbReference type="Proteomes" id="UP000297739"/>
    </source>
</evidence>
<dbReference type="SUPFAM" id="SSF53474">
    <property type="entry name" value="alpha/beta-Hydrolases"/>
    <property type="match status" value="1"/>
</dbReference>
<keyword evidence="1 4" id="KW-0378">Hydrolase</keyword>
<accession>A0A4Z0PET3</accession>
<reference evidence="4 5" key="1">
    <citation type="submission" date="2019-04" db="EMBL/GenBank/DDBJ databases">
        <authorList>
            <person name="Feng G."/>
            <person name="Zhang J."/>
            <person name="Zhu H."/>
        </authorList>
    </citation>
    <scope>NUCLEOTIDE SEQUENCE [LARGE SCALE GENOMIC DNA]</scope>
    <source>
        <strain evidence="4 5">JCM 17223</strain>
    </source>
</reference>
<dbReference type="Proteomes" id="UP000297739">
    <property type="component" value="Unassembled WGS sequence"/>
</dbReference>
<dbReference type="InterPro" id="IPR050300">
    <property type="entry name" value="GDXG_lipolytic_enzyme"/>
</dbReference>
<keyword evidence="5" id="KW-1185">Reference proteome</keyword>
<dbReference type="EMBL" id="SRLD01000068">
    <property type="protein sequence ID" value="TGE12433.1"/>
    <property type="molecule type" value="Genomic_DNA"/>
</dbReference>
<evidence type="ECO:0000259" key="3">
    <source>
        <dbReference type="Pfam" id="PF20434"/>
    </source>
</evidence>
<gene>
    <name evidence="4" type="ORF">E5J99_20235</name>
</gene>
<dbReference type="InterPro" id="IPR049492">
    <property type="entry name" value="BD-FAE-like_dom"/>
</dbReference>
<evidence type="ECO:0000313" key="4">
    <source>
        <dbReference type="EMBL" id="TGE12433.1"/>
    </source>
</evidence>